<protein>
    <submittedName>
        <fullName evidence="2">Uncharacterized protein</fullName>
    </submittedName>
</protein>
<evidence type="ECO:0000256" key="1">
    <source>
        <dbReference type="SAM" id="MobiDB-lite"/>
    </source>
</evidence>
<sequence length="133" mass="15290">MASMEMFFSDFRAYAKASAAEAENLLKRVEKVKKSVEDRRTALYNRLVASYHKAKVECTDMACELEATNGQLRRLEANHIIELDSVKWVEQDKVDNLSKLLDEVDEQLRKLREEVTSKSEEEHRQAAGGDQRA</sequence>
<reference evidence="2" key="1">
    <citation type="submission" date="2023-07" db="EMBL/GenBank/DDBJ databases">
        <title>A chromosome-level genome assembly of Lolium multiflorum.</title>
        <authorList>
            <person name="Chen Y."/>
            <person name="Copetti D."/>
            <person name="Kolliker R."/>
            <person name="Studer B."/>
        </authorList>
    </citation>
    <scope>NUCLEOTIDE SEQUENCE</scope>
    <source>
        <strain evidence="2">02402/16</strain>
        <tissue evidence="2">Leaf</tissue>
    </source>
</reference>
<dbReference type="AlphaFoldDB" id="A0AAD8SD60"/>
<name>A0AAD8SD60_LOLMU</name>
<gene>
    <name evidence="2" type="ORF">QYE76_066868</name>
</gene>
<dbReference type="EMBL" id="JAUUTY010000004">
    <property type="protein sequence ID" value="KAK1649063.1"/>
    <property type="molecule type" value="Genomic_DNA"/>
</dbReference>
<organism evidence="2 3">
    <name type="scientific">Lolium multiflorum</name>
    <name type="common">Italian ryegrass</name>
    <name type="synonym">Lolium perenne subsp. multiflorum</name>
    <dbReference type="NCBI Taxonomy" id="4521"/>
    <lineage>
        <taxon>Eukaryota</taxon>
        <taxon>Viridiplantae</taxon>
        <taxon>Streptophyta</taxon>
        <taxon>Embryophyta</taxon>
        <taxon>Tracheophyta</taxon>
        <taxon>Spermatophyta</taxon>
        <taxon>Magnoliopsida</taxon>
        <taxon>Liliopsida</taxon>
        <taxon>Poales</taxon>
        <taxon>Poaceae</taxon>
        <taxon>BOP clade</taxon>
        <taxon>Pooideae</taxon>
        <taxon>Poodae</taxon>
        <taxon>Poeae</taxon>
        <taxon>Poeae Chloroplast Group 2 (Poeae type)</taxon>
        <taxon>Loliodinae</taxon>
        <taxon>Loliinae</taxon>
        <taxon>Lolium</taxon>
    </lineage>
</organism>
<accession>A0AAD8SD60</accession>
<comment type="caution">
    <text evidence="2">The sequence shown here is derived from an EMBL/GenBank/DDBJ whole genome shotgun (WGS) entry which is preliminary data.</text>
</comment>
<keyword evidence="3" id="KW-1185">Reference proteome</keyword>
<evidence type="ECO:0000313" key="2">
    <source>
        <dbReference type="EMBL" id="KAK1649063.1"/>
    </source>
</evidence>
<evidence type="ECO:0000313" key="3">
    <source>
        <dbReference type="Proteomes" id="UP001231189"/>
    </source>
</evidence>
<feature type="region of interest" description="Disordered" evidence="1">
    <location>
        <begin position="113"/>
        <end position="133"/>
    </location>
</feature>
<proteinExistence type="predicted"/>
<dbReference type="Proteomes" id="UP001231189">
    <property type="component" value="Unassembled WGS sequence"/>
</dbReference>